<feature type="transmembrane region" description="Helical" evidence="4">
    <location>
        <begin position="308"/>
        <end position="329"/>
    </location>
</feature>
<reference evidence="6 7" key="1">
    <citation type="submission" date="2019-07" db="EMBL/GenBank/DDBJ databases">
        <title>Caenimonas sedimenti sp. nov., isolated from activated sludge.</title>
        <authorList>
            <person name="Xu J."/>
        </authorList>
    </citation>
    <scope>NUCLEOTIDE SEQUENCE [LARGE SCALE GENOMIC DNA]</scope>
    <source>
        <strain evidence="6 7">HX-9-20</strain>
    </source>
</reference>
<keyword evidence="3 4" id="KW-0472">Membrane</keyword>
<evidence type="ECO:0000313" key="6">
    <source>
        <dbReference type="EMBL" id="TWO68436.1"/>
    </source>
</evidence>
<evidence type="ECO:0000256" key="1">
    <source>
        <dbReference type="ARBA" id="ARBA00022692"/>
    </source>
</evidence>
<feature type="transmembrane region" description="Helical" evidence="4">
    <location>
        <begin position="69"/>
        <end position="94"/>
    </location>
</feature>
<feature type="transmembrane region" description="Helical" evidence="4">
    <location>
        <begin position="101"/>
        <end position="119"/>
    </location>
</feature>
<comment type="caution">
    <text evidence="6">The sequence shown here is derived from an EMBL/GenBank/DDBJ whole genome shotgun (WGS) entry which is preliminary data.</text>
</comment>
<proteinExistence type="predicted"/>
<protein>
    <submittedName>
        <fullName evidence="6">MFS transporter</fullName>
    </submittedName>
</protein>
<dbReference type="InterPro" id="IPR052952">
    <property type="entry name" value="MFS-Transporter"/>
</dbReference>
<feature type="transmembrane region" description="Helical" evidence="4">
    <location>
        <begin position="366"/>
        <end position="387"/>
    </location>
</feature>
<evidence type="ECO:0000259" key="5">
    <source>
        <dbReference type="PROSITE" id="PS50850"/>
    </source>
</evidence>
<feature type="transmembrane region" description="Helical" evidence="4">
    <location>
        <begin position="243"/>
        <end position="265"/>
    </location>
</feature>
<evidence type="ECO:0000256" key="4">
    <source>
        <dbReference type="SAM" id="Phobius"/>
    </source>
</evidence>
<feature type="transmembrane region" description="Helical" evidence="4">
    <location>
        <begin position="335"/>
        <end position="354"/>
    </location>
</feature>
<dbReference type="OrthoDB" id="8724598at2"/>
<gene>
    <name evidence="6" type="ORF">FN976_22655</name>
</gene>
<dbReference type="InterPro" id="IPR020846">
    <property type="entry name" value="MFS_dom"/>
</dbReference>
<dbReference type="PROSITE" id="PS50850">
    <property type="entry name" value="MFS"/>
    <property type="match status" value="1"/>
</dbReference>
<evidence type="ECO:0000313" key="7">
    <source>
        <dbReference type="Proteomes" id="UP000318199"/>
    </source>
</evidence>
<feature type="transmembrane region" description="Helical" evidence="4">
    <location>
        <begin position="271"/>
        <end position="296"/>
    </location>
</feature>
<accession>A0A562ZJB7</accession>
<feature type="transmembrane region" description="Helical" evidence="4">
    <location>
        <begin position="399"/>
        <end position="419"/>
    </location>
</feature>
<dbReference type="AlphaFoldDB" id="A0A562ZJB7"/>
<feature type="transmembrane region" description="Helical" evidence="4">
    <location>
        <begin position="190"/>
        <end position="208"/>
    </location>
</feature>
<dbReference type="GO" id="GO:0022857">
    <property type="term" value="F:transmembrane transporter activity"/>
    <property type="evidence" value="ECO:0007669"/>
    <property type="project" value="InterPro"/>
</dbReference>
<keyword evidence="1 4" id="KW-0812">Transmembrane</keyword>
<feature type="domain" description="Major facilitator superfamily (MFS) profile" evidence="5">
    <location>
        <begin position="35"/>
        <end position="423"/>
    </location>
</feature>
<dbReference type="InterPro" id="IPR011701">
    <property type="entry name" value="MFS"/>
</dbReference>
<dbReference type="Proteomes" id="UP000318199">
    <property type="component" value="Unassembled WGS sequence"/>
</dbReference>
<evidence type="ECO:0000256" key="2">
    <source>
        <dbReference type="ARBA" id="ARBA00022989"/>
    </source>
</evidence>
<dbReference type="PANTHER" id="PTHR23527:SF1">
    <property type="entry name" value="BLL3282 PROTEIN"/>
    <property type="match status" value="1"/>
</dbReference>
<feature type="transmembrane region" description="Helical" evidence="4">
    <location>
        <begin position="35"/>
        <end position="57"/>
    </location>
</feature>
<organism evidence="6 7">
    <name type="scientific">Caenimonas sedimenti</name>
    <dbReference type="NCBI Taxonomy" id="2596921"/>
    <lineage>
        <taxon>Bacteria</taxon>
        <taxon>Pseudomonadati</taxon>
        <taxon>Pseudomonadota</taxon>
        <taxon>Betaproteobacteria</taxon>
        <taxon>Burkholderiales</taxon>
        <taxon>Comamonadaceae</taxon>
        <taxon>Caenimonas</taxon>
    </lineage>
</organism>
<keyword evidence="2 4" id="KW-1133">Transmembrane helix</keyword>
<evidence type="ECO:0000256" key="3">
    <source>
        <dbReference type="ARBA" id="ARBA00023136"/>
    </source>
</evidence>
<name>A0A562ZJB7_9BURK</name>
<dbReference type="EMBL" id="VOBQ01000019">
    <property type="protein sequence ID" value="TWO68436.1"/>
    <property type="molecule type" value="Genomic_DNA"/>
</dbReference>
<dbReference type="InterPro" id="IPR036259">
    <property type="entry name" value="MFS_trans_sf"/>
</dbReference>
<dbReference type="Gene3D" id="1.20.1250.20">
    <property type="entry name" value="MFS general substrate transporter like domains"/>
    <property type="match status" value="2"/>
</dbReference>
<sequence length="426" mass="42614">MLACKRNAGKLAAAVQPSPDLDAVAATPPAGNWSVLLVTLAIQALVSMAVLAVPAMGPAFAQAMGAPPALLGAYIGVVYLGAMAASLAAAPLVLRFGALRTSQAALVLCALGMALPALWPSLPAAAVGAFLTGLGYGPVTPASSHLLARTTPPHRASLVFSIKQTGVPLGGVLAGVFVPGLALAGGAPSALLTVAGAALACALVAQPFRAALDGDRDPGQPLRMGSVTRGLRLVAAEPALKRLALVSFVFSIAQMSFSTYLVTYLTASLGYTLVAAGVLLSAAQAGGVAGRIAWGWVADRWLGAYRMLAWLAGAMALCAAGTAVLQAGAPQALTVFLLMAFGASAIGWNGVYLAEVARCSPPGQASAATGGTLAVTFFGVVLGPMLFGVVSGAFDSYRAGFAALALPTAACAWVLWRVAARGRQPA</sequence>
<keyword evidence="7" id="KW-1185">Reference proteome</keyword>
<dbReference type="SUPFAM" id="SSF103473">
    <property type="entry name" value="MFS general substrate transporter"/>
    <property type="match status" value="1"/>
</dbReference>
<dbReference type="PANTHER" id="PTHR23527">
    <property type="entry name" value="BLL3282 PROTEIN"/>
    <property type="match status" value="1"/>
</dbReference>
<dbReference type="Pfam" id="PF07690">
    <property type="entry name" value="MFS_1"/>
    <property type="match status" value="1"/>
</dbReference>